<evidence type="ECO:0000313" key="4">
    <source>
        <dbReference type="EMBL" id="KFM68880.1"/>
    </source>
</evidence>
<dbReference type="SUPFAM" id="SSF57667">
    <property type="entry name" value="beta-beta-alpha zinc fingers"/>
    <property type="match status" value="1"/>
</dbReference>
<proteinExistence type="predicted"/>
<keyword evidence="1" id="KW-0863">Zinc-finger</keyword>
<reference evidence="4 5" key="1">
    <citation type="submission" date="2013-11" db="EMBL/GenBank/DDBJ databases">
        <title>Genome sequencing of Stegodyphus mimosarum.</title>
        <authorList>
            <person name="Bechsgaard J."/>
        </authorList>
    </citation>
    <scope>NUCLEOTIDE SEQUENCE [LARGE SCALE GENOMIC DNA]</scope>
</reference>
<dbReference type="PROSITE" id="PS00028">
    <property type="entry name" value="ZINC_FINGER_C2H2_1"/>
    <property type="match status" value="1"/>
</dbReference>
<gene>
    <name evidence="4" type="ORF">X975_02436</name>
</gene>
<dbReference type="OMA" id="RIFFDVH"/>
<dbReference type="Gene3D" id="3.30.160.60">
    <property type="entry name" value="Classic Zinc Finger"/>
    <property type="match status" value="1"/>
</dbReference>
<dbReference type="OrthoDB" id="6431826at2759"/>
<dbReference type="Pfam" id="PF00096">
    <property type="entry name" value="zf-C2H2"/>
    <property type="match status" value="1"/>
</dbReference>
<keyword evidence="2" id="KW-0732">Signal</keyword>
<keyword evidence="1" id="KW-0479">Metal-binding</keyword>
<evidence type="ECO:0000313" key="5">
    <source>
        <dbReference type="Proteomes" id="UP000054359"/>
    </source>
</evidence>
<dbReference type="Proteomes" id="UP000054359">
    <property type="component" value="Unassembled WGS sequence"/>
</dbReference>
<keyword evidence="5" id="KW-1185">Reference proteome</keyword>
<dbReference type="GO" id="GO:0008270">
    <property type="term" value="F:zinc ion binding"/>
    <property type="evidence" value="ECO:0007669"/>
    <property type="project" value="UniProtKB-KW"/>
</dbReference>
<feature type="domain" description="C2H2-type" evidence="3">
    <location>
        <begin position="67"/>
        <end position="90"/>
    </location>
</feature>
<keyword evidence="1" id="KW-0862">Zinc</keyword>
<protein>
    <submittedName>
        <fullName evidence="4">Transcription factor Ovo-like 2</fullName>
    </submittedName>
</protein>
<name>A0A087TUU1_STEMI</name>
<evidence type="ECO:0000256" key="2">
    <source>
        <dbReference type="SAM" id="SignalP"/>
    </source>
</evidence>
<evidence type="ECO:0000256" key="1">
    <source>
        <dbReference type="PROSITE-ProRule" id="PRU00042"/>
    </source>
</evidence>
<dbReference type="PROSITE" id="PS50157">
    <property type="entry name" value="ZINC_FINGER_C2H2_2"/>
    <property type="match status" value="1"/>
</dbReference>
<accession>A0A087TUU1</accession>
<dbReference type="InterPro" id="IPR013087">
    <property type="entry name" value="Znf_C2H2_type"/>
</dbReference>
<dbReference type="InterPro" id="IPR036236">
    <property type="entry name" value="Znf_C2H2_sf"/>
</dbReference>
<dbReference type="SMART" id="SM00355">
    <property type="entry name" value="ZnF_C2H2"/>
    <property type="match status" value="2"/>
</dbReference>
<feature type="signal peptide" evidence="2">
    <location>
        <begin position="1"/>
        <end position="28"/>
    </location>
</feature>
<feature type="chain" id="PRO_5001830028" evidence="2">
    <location>
        <begin position="29"/>
        <end position="90"/>
    </location>
</feature>
<dbReference type="EMBL" id="KK116826">
    <property type="protein sequence ID" value="KFM68880.1"/>
    <property type="molecule type" value="Genomic_DNA"/>
</dbReference>
<sequence length="90" mass="10917">MYNELENSFSCLLKLIFLFPIGWKQNLAGDYQDNLKEPICPLCKRIFFDVHTMRRHLKCHQVFRESFKCNICFKAFTRKDNLKHHKKTIH</sequence>
<organism evidence="4 5">
    <name type="scientific">Stegodyphus mimosarum</name>
    <name type="common">African social velvet spider</name>
    <dbReference type="NCBI Taxonomy" id="407821"/>
    <lineage>
        <taxon>Eukaryota</taxon>
        <taxon>Metazoa</taxon>
        <taxon>Ecdysozoa</taxon>
        <taxon>Arthropoda</taxon>
        <taxon>Chelicerata</taxon>
        <taxon>Arachnida</taxon>
        <taxon>Araneae</taxon>
        <taxon>Araneomorphae</taxon>
        <taxon>Entelegynae</taxon>
        <taxon>Eresoidea</taxon>
        <taxon>Eresidae</taxon>
        <taxon>Stegodyphus</taxon>
    </lineage>
</organism>
<dbReference type="STRING" id="407821.A0A087TUU1"/>
<dbReference type="AlphaFoldDB" id="A0A087TUU1"/>
<evidence type="ECO:0000259" key="3">
    <source>
        <dbReference type="PROSITE" id="PS50157"/>
    </source>
</evidence>
<feature type="non-terminal residue" evidence="4">
    <location>
        <position position="90"/>
    </location>
</feature>